<sequence length="212" mass="24003">MFGFRRRSENKLILILNTSMFHGFEKDESSCIPSDVLAQLTRCAIGNSTPVSHVVDDDPDCSPDELLINTAILSPVTFINMTKNMTDQDKEDFYDRVSLQTSNVLSFIKRLNISCRNLVGKNLPGIQTQEEIGWVFTDKIIPKVLENTCVVPEPDIKHIRDADMFTRSLMKNYKNKSPKINSVSFCPGLNFDNIKLIESLLECQLITKNSNP</sequence>
<dbReference type="GeneID" id="25392230"/>
<evidence type="ECO:0000313" key="2">
    <source>
        <dbReference type="Proteomes" id="UP000105007"/>
    </source>
</evidence>
<accession>A0A0H4Y1A3</accession>
<protein>
    <submittedName>
        <fullName evidence="1">Uncharacterized protein</fullName>
    </submittedName>
</protein>
<proteinExistence type="predicted"/>
<reference evidence="1 2" key="1">
    <citation type="journal article" date="2015" name="J. Virol.">
        <title>Salmon gill poxvirus, the deepest representative of the Chordopoxvirinae.</title>
        <authorList>
            <person name="Gjessing M.C."/>
            <person name="Yutin N."/>
            <person name="Tengs T."/>
            <person name="Senkevich T."/>
            <person name="Koonin E.V."/>
            <person name="Ronning H.P."/>
            <person name="Alarson M."/>
            <person name="Ylving S."/>
            <person name="Lie K.-I."/>
            <person name="Saure B."/>
            <person name="Tran L."/>
            <person name="Moss B."/>
            <person name="Dale O.B."/>
        </authorList>
    </citation>
    <scope>NUCLEOTIDE SEQUENCE [LARGE SCALE GENOMIC DNA]</scope>
    <source>
        <strain evidence="1">2012-04-F277-L3G</strain>
    </source>
</reference>
<dbReference type="RefSeq" id="YP_009162435.1">
    <property type="nucleotide sequence ID" value="NC_027707.1"/>
</dbReference>
<dbReference type="KEGG" id="vg:25392230"/>
<keyword evidence="2" id="KW-1185">Reference proteome</keyword>
<name>A0A0H4Y1A3_9POXV</name>
<dbReference type="EMBL" id="KT159937">
    <property type="protein sequence ID" value="AKR04187.1"/>
    <property type="molecule type" value="Genomic_DNA"/>
</dbReference>
<organism evidence="1 2">
    <name type="scientific">Salmon gill poxvirus</name>
    <dbReference type="NCBI Taxonomy" id="1680908"/>
    <lineage>
        <taxon>Viruses</taxon>
        <taxon>Varidnaviria</taxon>
        <taxon>Bamfordvirae</taxon>
        <taxon>Nucleocytoviricota</taxon>
        <taxon>Pokkesviricetes</taxon>
        <taxon>Chitovirales</taxon>
        <taxon>Poxviridae</taxon>
        <taxon>Chordopoxvirinae</taxon>
        <taxon>Salmonpoxvirus</taxon>
        <taxon>Salmonpoxvirus gillpox</taxon>
        <taxon>Salmon gillpox virus</taxon>
    </lineage>
</organism>
<evidence type="ECO:0000313" key="1">
    <source>
        <dbReference type="EMBL" id="AKR04187.1"/>
    </source>
</evidence>
<dbReference type="Proteomes" id="UP000105007">
    <property type="component" value="Segment"/>
</dbReference>
<gene>
    <name evidence="1" type="ORF">SGPV063</name>
</gene>